<evidence type="ECO:0000313" key="10">
    <source>
        <dbReference type="Proteomes" id="UP000220214"/>
    </source>
</evidence>
<evidence type="ECO:0000313" key="8">
    <source>
        <dbReference type="Proteomes" id="UP000219860"/>
    </source>
</evidence>
<dbReference type="Proteomes" id="UP000219974">
    <property type="component" value="Chromosome 8"/>
</dbReference>
<gene>
    <name evidence="2" type="ORF">PBK173_000179300</name>
    <name evidence="4" type="ORF">PBNK65E_000172100</name>
    <name evidence="3" type="ORF">PBNK65NY_000171500</name>
    <name evidence="6" type="ORF">PBSP11A_000171300</name>
    <name evidence="5" type="ORF">PBSP11RLL_000171500</name>
</gene>
<dbReference type="EMBL" id="LT614634">
    <property type="protein sequence ID" value="SCN24865.1"/>
    <property type="molecule type" value="Genomic_DNA"/>
</dbReference>
<proteinExistence type="predicted"/>
<dbReference type="EMBL" id="LT608144">
    <property type="protein sequence ID" value="SCM21669.1"/>
    <property type="molecule type" value="Genomic_DNA"/>
</dbReference>
<reference evidence="2 7" key="1">
    <citation type="submission" date="2016-02" db="EMBL/GenBank/DDBJ databases">
        <authorList>
            <consortium name="Pathogen Informatics"/>
        </authorList>
    </citation>
    <scope>NUCLEOTIDE SEQUENCE [LARGE SCALE GENOMIC DNA]</scope>
    <source>
        <strain evidence="2 7">K173</strain>
        <strain evidence="3 11">NK65 ny</strain>
        <strain evidence="4 10">NK65e</strain>
        <strain evidence="6 8">SP11 Antwerpcl1</strain>
        <strain evidence="5 9">SP11 RLL</strain>
    </source>
</reference>
<accession>A0A0Y9WCB9</accession>
<evidence type="ECO:0000313" key="3">
    <source>
        <dbReference type="EMBL" id="SCM21669.1"/>
    </source>
</evidence>
<protein>
    <submittedName>
        <fullName evidence="2">Uncharacterized protein</fullName>
    </submittedName>
</protein>
<sequence>MDARENGYDEINNTLNESLDDSTVFSGNELRTIGTDTNDQIYENRTSEDATTGEATPRINRRHNVLLIISIVTRLVANQLLRQQSRGLTNHILDNNMSVFFHLDWDQNNVISLPESNMLGINQNLENETSLNNTSEIQNGNESEPSDASTFVNNREDESESENMSRNGYEYIPGNEYNYNRHAEDDTTELLSSSETEYIRLLEGGASSSLYVQSSENNLRGSITNTPINQKSDNRDNGFSELIRILDGDYSYDHETERFEYTYSPENRTIEFTPISSLTLSRNQYDDYNNAVFADKQLIEGNGSIANSVDSDDYDYDYEHEYEIMEARRNLNTNRIPINDIYRFASFTIPNNSNNNISFNISENYYDDDIFFYNDREYAIGRESSRINQNNYNTINYGNVSYGYDDDDDGYDYEFGNFEFTYSRPNYMSYRGDGMISLDDPIEFDNDDLNISNNINSQPSIDHETNYRNNMTLRRPSTEEFTFGNTPPSAFSLNTTPSNNNMDNDDDDIEILNDVTIGNDAFDEVDLNREPMSNINWGRFMFNDATINGTSFNDIAFTQNEMGNYSFGTLRSRDLLSNVDANPDNIENLDINISDFISLDNGNDGSDSELQPILVGKENSYESDNGSNGSEYYDTISAFGHNNDEGDSGSDEYFESANNIEPIQSCSTSTTAESCNKNSNNTCRIKENCEKSLNSNIR</sequence>
<evidence type="ECO:0000313" key="7">
    <source>
        <dbReference type="Proteomes" id="UP000069549"/>
    </source>
</evidence>
<feature type="compositionally biased region" description="Polar residues" evidence="1">
    <location>
        <begin position="133"/>
        <end position="153"/>
    </location>
</feature>
<dbReference type="Proteomes" id="UP000516480">
    <property type="component" value="Chromosome 8"/>
</dbReference>
<dbReference type="EMBL" id="LT608272">
    <property type="protein sequence ID" value="SCO59980.1"/>
    <property type="molecule type" value="Genomic_DNA"/>
</dbReference>
<dbReference type="Proteomes" id="UP000219860">
    <property type="component" value="Chromosome 8"/>
</dbReference>
<evidence type="ECO:0000313" key="5">
    <source>
        <dbReference type="EMBL" id="SCO59980.1"/>
    </source>
</evidence>
<evidence type="ECO:0000313" key="4">
    <source>
        <dbReference type="EMBL" id="SCN24865.1"/>
    </source>
</evidence>
<dbReference type="VEuPathDB" id="PlasmoDB:PBANKA_0836200"/>
<evidence type="ECO:0000256" key="1">
    <source>
        <dbReference type="SAM" id="MobiDB-lite"/>
    </source>
</evidence>
<dbReference type="EMBL" id="LT160028">
    <property type="protein sequence ID" value="CXI37401.1"/>
    <property type="molecule type" value="Genomic_DNA"/>
</dbReference>
<dbReference type="AlphaFoldDB" id="A0A0Y9WCB9"/>
<evidence type="ECO:0000313" key="6">
    <source>
        <dbReference type="EMBL" id="SCO61368.1"/>
    </source>
</evidence>
<dbReference type="OMA" id="YNDREYA"/>
<dbReference type="Proteomes" id="UP000069549">
    <property type="component" value="Chromosome 8"/>
</dbReference>
<evidence type="ECO:0000313" key="11">
    <source>
        <dbReference type="Proteomes" id="UP000516480"/>
    </source>
</evidence>
<dbReference type="EMBL" id="LT608256">
    <property type="protein sequence ID" value="SCO61368.1"/>
    <property type="molecule type" value="Genomic_DNA"/>
</dbReference>
<evidence type="ECO:0000313" key="2">
    <source>
        <dbReference type="EMBL" id="CXI37401.1"/>
    </source>
</evidence>
<feature type="region of interest" description="Disordered" evidence="1">
    <location>
        <begin position="133"/>
        <end position="171"/>
    </location>
</feature>
<dbReference type="Proteomes" id="UP000220214">
    <property type="component" value="Chromosome 8"/>
</dbReference>
<name>A0A0Y9WCB9_PLABE</name>
<organism evidence="2 7">
    <name type="scientific">Plasmodium berghei</name>
    <dbReference type="NCBI Taxonomy" id="5821"/>
    <lineage>
        <taxon>Eukaryota</taxon>
        <taxon>Sar</taxon>
        <taxon>Alveolata</taxon>
        <taxon>Apicomplexa</taxon>
        <taxon>Aconoidasida</taxon>
        <taxon>Haemosporida</taxon>
        <taxon>Plasmodiidae</taxon>
        <taxon>Plasmodium</taxon>
        <taxon>Plasmodium (Vinckeia)</taxon>
    </lineage>
</organism>
<dbReference type="OrthoDB" id="373014at2759"/>
<evidence type="ECO:0000313" key="9">
    <source>
        <dbReference type="Proteomes" id="UP000219974"/>
    </source>
</evidence>